<evidence type="ECO:0000313" key="4">
    <source>
        <dbReference type="Proteomes" id="UP001501940"/>
    </source>
</evidence>
<feature type="region of interest" description="Disordered" evidence="1">
    <location>
        <begin position="882"/>
        <end position="907"/>
    </location>
</feature>
<dbReference type="PROSITE" id="PS50097">
    <property type="entry name" value="BTB"/>
    <property type="match status" value="1"/>
</dbReference>
<feature type="compositionally biased region" description="Polar residues" evidence="1">
    <location>
        <begin position="891"/>
        <end position="905"/>
    </location>
</feature>
<evidence type="ECO:0000259" key="2">
    <source>
        <dbReference type="PROSITE" id="PS50097"/>
    </source>
</evidence>
<dbReference type="InterPro" id="IPR055356">
    <property type="entry name" value="ZP-N"/>
</dbReference>
<feature type="compositionally biased region" description="Basic and acidic residues" evidence="1">
    <location>
        <begin position="1171"/>
        <end position="1181"/>
    </location>
</feature>
<feature type="region of interest" description="Disordered" evidence="1">
    <location>
        <begin position="1244"/>
        <end position="1296"/>
    </location>
</feature>
<dbReference type="InterPro" id="IPR057638">
    <property type="entry name" value="Ig_ZP2_2nd"/>
</dbReference>
<reference evidence="3 4" key="1">
    <citation type="submission" date="2022-01" db="EMBL/GenBank/DDBJ databases">
        <title>A chromosome-scale genome assembly of the false clownfish, Amphiprion ocellaris.</title>
        <authorList>
            <person name="Ryu T."/>
        </authorList>
    </citation>
    <scope>NUCLEOTIDE SEQUENCE [LARGE SCALE GENOMIC DNA]</scope>
</reference>
<organism evidence="3 4">
    <name type="scientific">Amphiprion ocellaris</name>
    <name type="common">Clown anemonefish</name>
    <dbReference type="NCBI Taxonomy" id="80972"/>
    <lineage>
        <taxon>Eukaryota</taxon>
        <taxon>Metazoa</taxon>
        <taxon>Chordata</taxon>
        <taxon>Craniata</taxon>
        <taxon>Vertebrata</taxon>
        <taxon>Euteleostomi</taxon>
        <taxon>Actinopterygii</taxon>
        <taxon>Neopterygii</taxon>
        <taxon>Teleostei</taxon>
        <taxon>Neoteleostei</taxon>
        <taxon>Acanthomorphata</taxon>
        <taxon>Ovalentaria</taxon>
        <taxon>Pomacentridae</taxon>
        <taxon>Amphiprion</taxon>
    </lineage>
</organism>
<evidence type="ECO:0000313" key="3">
    <source>
        <dbReference type="Ensembl" id="ENSAOCP00000031116.2"/>
    </source>
</evidence>
<feature type="domain" description="BTB" evidence="2">
    <location>
        <begin position="81"/>
        <end position="141"/>
    </location>
</feature>
<feature type="compositionally biased region" description="Polar residues" evidence="1">
    <location>
        <begin position="1369"/>
        <end position="1391"/>
    </location>
</feature>
<sequence length="1527" mass="170551">MAAELFSTSLPHSEEVEVLDVKKSFIQLSKPEPTNEHGDERDAVQPFNSKDNNAEDRDSWQAAHPTLRERNALMFNNEQMADVHFVVGPPGETQTVPAHKYVLAVGSSVFGAMFYGDLAEGQSEIIIPDVEPAAFLILLNYNMKTALFIVGLIFFCCESTERTTAEGQLDGFVQSECRDRYLWIHVASGQTPRFEAVDGTEVHSIGEQLASRCGYTISIFKMDSYTTFRASYYSCFTQNQNDEVFTFRFNVLVSDRGGRWTSQSVSAVCPGLTWTHREIICEEDYMEVNVNRESSCGGHQGDGGKVWQEAFAQAQKTASLTWQLMFRRSDGQVSSMSVTEAQRWGYSLTTTAQRVVLRSPYKQPHAEVTMVAGVSVKVVQVSLFFKQKLVMVMIDMSMACTVNTGSFDGDRLLWDIPRVLTPLVGEGARFESRSFSLGVESVLLDEPTMTSRGFNMVQRGGMIQISVPFGAEGGYRKSLVVNNMYKEAYTIFLLYEHVFSLLYEDGSNIDTRHRMLRVLDTPLVCRPPFSLNQTVGGGKEFNVYLGNIPTDVILEDVWINGKRLPMSETSQQGFNISPVVHTNGSRSYELRLPFEDENVHWMYLGGGVVEYSIDINFTLTILPQRNSYYYHTFITARVFNRFPPEITAQCSDEGIFFSVAKPPHSHIIWEVGIDHEPLTQQLVAQRGYRLYNDSHRSTLEVPVFSVGYTYEEINLSNFYATFKLLLRDSKSLEVQTSTSKRCLFRTEDMIVCSADGTMTVVTTPSSTWPTVQPEKTTLLDPTCKPKETDRARALFEFKLDSCGTRAMVSEWYMVYENEILHDRLLMTDGPNFISRETQFKVTVRCFYPLGAVNRLSVDRIFKSAIPGLGSVKVFESHTDPTNKFTTKHCPDQSSARATNTPTNHVNPAPAAEEVLPHPGIMPPPKPGPSHFITVPGGHKKQLPLLNFPNPNLSPETQNHQVFQQVSSPLRHLMLWTEDRNVFSSPTDSHFHSSLPRYDLLPDSRAQLSHLNTPSVDFTKVKAETSRHSEGYLGLDLDSLGMHNEAPVVQQLGSSSQTPTPQGLNSLRDNFWHSALTWGLPTPGLNGIVKQSPESPVQSFTVQSSLSMPDLSQQHETHPTMSNYKSLGGRMEMANMRGRPLNLPQSQDEHQMHQFQPALQTPGRISYKLHLPSKDKNYDPAHTKHTTSKNHVPDSSGEPQLFVSGELTSTATSQVDQNLEKIGSIERRNVQPAVQNIRVKPLSKIVSSGPHLNQKPVAQKTNSQSSSPSSYTTSTKAVNNGGNPWTSQQLLGSNTREEHVLKRTGFLLPTQNQNHRDSVQDKWDWSDLPSNHQEHEQKLVSTSSKQQGHKKNLVLSPRCQQGREQKLVHPSQNQQGYDHVQSATETQNRGQESASFWRNIFPTAGASHIRVRPPSGLSGRLQTYDLSSLQNSQIPDSVSTGGTSRISFHSFTPQTIREYQTTEPSTLNVGGLKPSGGEARFTGPHTGPNGSKDLDSTLKIQSRFGCSGVSSQNGGSIHRGIFRGKQVS</sequence>
<feature type="region of interest" description="Disordered" evidence="1">
    <location>
        <begin position="30"/>
        <end position="60"/>
    </location>
</feature>
<feature type="compositionally biased region" description="Polar residues" evidence="1">
    <location>
        <begin position="1275"/>
        <end position="1293"/>
    </location>
</feature>
<dbReference type="PANTHER" id="PTHR47130:SF6">
    <property type="entry name" value="EGG ENVELOPE GLYCOPROTEIN-LIKE PRECURSOR"/>
    <property type="match status" value="1"/>
</dbReference>
<feature type="region of interest" description="Disordered" evidence="1">
    <location>
        <begin position="1367"/>
        <end position="1391"/>
    </location>
</feature>
<proteinExistence type="predicted"/>
<dbReference type="Pfam" id="PF23736">
    <property type="entry name" value="Ig_ZP2"/>
    <property type="match status" value="1"/>
</dbReference>
<dbReference type="PANTHER" id="PTHR47130">
    <property type="entry name" value="SI:DKEY-19B23.11-RELATED"/>
    <property type="match status" value="1"/>
</dbReference>
<dbReference type="STRING" id="80972.ENSAOCP00000031116"/>
<dbReference type="InterPro" id="IPR001507">
    <property type="entry name" value="ZP_dom"/>
</dbReference>
<feature type="compositionally biased region" description="Basic and acidic residues" evidence="1">
    <location>
        <begin position="33"/>
        <end position="43"/>
    </location>
</feature>
<dbReference type="InterPro" id="IPR000210">
    <property type="entry name" value="BTB/POZ_dom"/>
</dbReference>
<feature type="region of interest" description="Disordered" evidence="1">
    <location>
        <begin position="1326"/>
        <end position="1350"/>
    </location>
</feature>
<dbReference type="Ensembl" id="ENSAOCT00000026764.2">
    <property type="protein sequence ID" value="ENSAOCP00000031116.2"/>
    <property type="gene ID" value="ENSAOCG00000002200.2"/>
</dbReference>
<reference evidence="3" key="2">
    <citation type="submission" date="2025-08" db="UniProtKB">
        <authorList>
            <consortium name="Ensembl"/>
        </authorList>
    </citation>
    <scope>IDENTIFICATION</scope>
</reference>
<dbReference type="InterPro" id="IPR011333">
    <property type="entry name" value="SKP1/BTB/POZ_sf"/>
</dbReference>
<dbReference type="SMART" id="SM00241">
    <property type="entry name" value="ZP"/>
    <property type="match status" value="1"/>
</dbReference>
<feature type="region of interest" description="Disordered" evidence="1">
    <location>
        <begin position="1170"/>
        <end position="1200"/>
    </location>
</feature>
<accession>A0A3Q1DG96</accession>
<evidence type="ECO:0000256" key="1">
    <source>
        <dbReference type="SAM" id="MobiDB-lite"/>
    </source>
</evidence>
<reference evidence="3" key="3">
    <citation type="submission" date="2025-09" db="UniProtKB">
        <authorList>
            <consortium name="Ensembl"/>
        </authorList>
    </citation>
    <scope>IDENTIFICATION</scope>
</reference>
<keyword evidence="4" id="KW-1185">Reference proteome</keyword>
<protein>
    <recommendedName>
        <fullName evidence="2">BTB domain-containing protein</fullName>
    </recommendedName>
</protein>
<dbReference type="Gene3D" id="3.30.710.10">
    <property type="entry name" value="Potassium Channel Kv1.1, Chain A"/>
    <property type="match status" value="1"/>
</dbReference>
<dbReference type="InterPro" id="IPR058876">
    <property type="entry name" value="Ig-like_ZP"/>
</dbReference>
<dbReference type="SUPFAM" id="SSF54695">
    <property type="entry name" value="POZ domain"/>
    <property type="match status" value="1"/>
</dbReference>
<dbReference type="Proteomes" id="UP001501940">
    <property type="component" value="Chromosome 12"/>
</dbReference>
<dbReference type="Pfam" id="PF00651">
    <property type="entry name" value="BTB"/>
    <property type="match status" value="1"/>
</dbReference>
<dbReference type="Pfam" id="PF26562">
    <property type="entry name" value="Ig-like"/>
    <property type="match status" value="1"/>
</dbReference>
<dbReference type="OMA" id="GRMEMAN"/>
<name>A0A3Q1DG96_AMPOC</name>
<dbReference type="Gene3D" id="2.60.40.3210">
    <property type="entry name" value="Zona pellucida, ZP-N domain"/>
    <property type="match status" value="1"/>
</dbReference>
<dbReference type="Pfam" id="PF23344">
    <property type="entry name" value="ZP-N"/>
    <property type="match status" value="1"/>
</dbReference>
<dbReference type="GeneTree" id="ENSGT00940000163503"/>
<feature type="compositionally biased region" description="Low complexity" evidence="1">
    <location>
        <begin position="1260"/>
        <end position="1274"/>
    </location>
</feature>